<feature type="compositionally biased region" description="Basic and acidic residues" evidence="2">
    <location>
        <begin position="426"/>
        <end position="444"/>
    </location>
</feature>
<dbReference type="OrthoDB" id="3798327at2759"/>
<dbReference type="GO" id="GO:0008270">
    <property type="term" value="F:zinc ion binding"/>
    <property type="evidence" value="ECO:0007669"/>
    <property type="project" value="UniProtKB-KW"/>
</dbReference>
<sequence length="451" mass="49814">MSRTLRVTLPDGTSFALPPERDVYPCHPMLCADFPGYGMRPEDERCIRCGKEEGLPHRENFRSCSRDCFLCGTRAHIGRPCPELTSTVNPWWWRLRGYVGNKMEIVFPAHLHPPAIPIGPCPSLISAPPAIMSRALESIMSPADQATVQTRLQAAEQMCVAANKLIHDVGDAIRGLPYSLLEEDLIEGIVQTALLSSTLYRESNHMLRLVTEQLQHTINQALVDRRQAYDSQGIWGYSEKRTGGTWAYVSHGVHITSSASGAAGPGSWIQTAPSISRGQGELNPNADVAMLSNGTRMKSPGSLGAPSFRFDDNGNLQMVQVQVQNTTPEPSSPTSREGIQSHYSSLLSMLHDRPPLPLDGDVKLGKEQRNEAENSDTENDETNHPNLAKDTESATDKLFETETAEIAVREEQLDLDWEDSIVKKEIGDDAEDYVKTTPRHEAQDHPGLTKN</sequence>
<feature type="region of interest" description="Disordered" evidence="2">
    <location>
        <begin position="368"/>
        <end position="395"/>
    </location>
</feature>
<evidence type="ECO:0000256" key="2">
    <source>
        <dbReference type="SAM" id="MobiDB-lite"/>
    </source>
</evidence>
<name>A0A6A6X8M5_9PLEO</name>
<evidence type="ECO:0000259" key="3">
    <source>
        <dbReference type="PROSITE" id="PS50158"/>
    </source>
</evidence>
<keyword evidence="1" id="KW-0862">Zinc</keyword>
<feature type="domain" description="CCHC-type" evidence="3">
    <location>
        <begin position="68"/>
        <end position="83"/>
    </location>
</feature>
<evidence type="ECO:0000256" key="1">
    <source>
        <dbReference type="PROSITE-ProRule" id="PRU00047"/>
    </source>
</evidence>
<dbReference type="AlphaFoldDB" id="A0A6A6X8M5"/>
<dbReference type="GO" id="GO:0003676">
    <property type="term" value="F:nucleic acid binding"/>
    <property type="evidence" value="ECO:0007669"/>
    <property type="project" value="InterPro"/>
</dbReference>
<dbReference type="EMBL" id="MU001952">
    <property type="protein sequence ID" value="KAF2792860.1"/>
    <property type="molecule type" value="Genomic_DNA"/>
</dbReference>
<evidence type="ECO:0000313" key="5">
    <source>
        <dbReference type="Proteomes" id="UP000799757"/>
    </source>
</evidence>
<reference evidence="4" key="1">
    <citation type="journal article" date="2020" name="Stud. Mycol.">
        <title>101 Dothideomycetes genomes: a test case for predicting lifestyles and emergence of pathogens.</title>
        <authorList>
            <person name="Haridas S."/>
            <person name="Albert R."/>
            <person name="Binder M."/>
            <person name="Bloem J."/>
            <person name="Labutti K."/>
            <person name="Salamov A."/>
            <person name="Andreopoulos B."/>
            <person name="Baker S."/>
            <person name="Barry K."/>
            <person name="Bills G."/>
            <person name="Bluhm B."/>
            <person name="Cannon C."/>
            <person name="Castanera R."/>
            <person name="Culley D."/>
            <person name="Daum C."/>
            <person name="Ezra D."/>
            <person name="Gonzalez J."/>
            <person name="Henrissat B."/>
            <person name="Kuo A."/>
            <person name="Liang C."/>
            <person name="Lipzen A."/>
            <person name="Lutzoni F."/>
            <person name="Magnuson J."/>
            <person name="Mondo S."/>
            <person name="Nolan M."/>
            <person name="Ohm R."/>
            <person name="Pangilinan J."/>
            <person name="Park H.-J."/>
            <person name="Ramirez L."/>
            <person name="Alfaro M."/>
            <person name="Sun H."/>
            <person name="Tritt A."/>
            <person name="Yoshinaga Y."/>
            <person name="Zwiers L.-H."/>
            <person name="Turgeon B."/>
            <person name="Goodwin S."/>
            <person name="Spatafora J."/>
            <person name="Crous P."/>
            <person name="Grigoriev I."/>
        </authorList>
    </citation>
    <scope>NUCLEOTIDE SEQUENCE</scope>
    <source>
        <strain evidence="4">CBS 109.77</strain>
    </source>
</reference>
<keyword evidence="5" id="KW-1185">Reference proteome</keyword>
<feature type="region of interest" description="Disordered" evidence="2">
    <location>
        <begin position="291"/>
        <end position="312"/>
    </location>
</feature>
<keyword evidence="1" id="KW-0863">Zinc-finger</keyword>
<dbReference type="InterPro" id="IPR001878">
    <property type="entry name" value="Znf_CCHC"/>
</dbReference>
<protein>
    <recommendedName>
        <fullName evidence="3">CCHC-type domain-containing protein</fullName>
    </recommendedName>
</protein>
<dbReference type="PROSITE" id="PS50158">
    <property type="entry name" value="ZF_CCHC"/>
    <property type="match status" value="1"/>
</dbReference>
<organism evidence="4 5">
    <name type="scientific">Melanomma pulvis-pyrius CBS 109.77</name>
    <dbReference type="NCBI Taxonomy" id="1314802"/>
    <lineage>
        <taxon>Eukaryota</taxon>
        <taxon>Fungi</taxon>
        <taxon>Dikarya</taxon>
        <taxon>Ascomycota</taxon>
        <taxon>Pezizomycotina</taxon>
        <taxon>Dothideomycetes</taxon>
        <taxon>Pleosporomycetidae</taxon>
        <taxon>Pleosporales</taxon>
        <taxon>Melanommataceae</taxon>
        <taxon>Melanomma</taxon>
    </lineage>
</organism>
<feature type="compositionally biased region" description="Basic and acidic residues" evidence="2">
    <location>
        <begin position="381"/>
        <end position="395"/>
    </location>
</feature>
<dbReference type="Proteomes" id="UP000799757">
    <property type="component" value="Unassembled WGS sequence"/>
</dbReference>
<accession>A0A6A6X8M5</accession>
<evidence type="ECO:0000313" key="4">
    <source>
        <dbReference type="EMBL" id="KAF2792860.1"/>
    </source>
</evidence>
<keyword evidence="1" id="KW-0479">Metal-binding</keyword>
<gene>
    <name evidence="4" type="ORF">K505DRAFT_338314</name>
</gene>
<feature type="region of interest" description="Disordered" evidence="2">
    <location>
        <begin position="426"/>
        <end position="451"/>
    </location>
</feature>
<proteinExistence type="predicted"/>